<dbReference type="PROSITE" id="PS00188">
    <property type="entry name" value="BIOTIN"/>
    <property type="match status" value="1"/>
</dbReference>
<protein>
    <recommendedName>
        <fullName evidence="2">Lipoyl-binding domain-containing protein</fullName>
    </recommendedName>
</protein>
<dbReference type="CDD" id="cd06850">
    <property type="entry name" value="biotinyl_domain"/>
    <property type="match status" value="1"/>
</dbReference>
<dbReference type="InterPro" id="IPR000089">
    <property type="entry name" value="Biotin_lipoyl"/>
</dbReference>
<evidence type="ECO:0000313" key="4">
    <source>
        <dbReference type="Proteomes" id="UP000783742"/>
    </source>
</evidence>
<organism evidence="3 4">
    <name type="scientific">Peptoniphilus ovalis</name>
    <dbReference type="NCBI Taxonomy" id="2841503"/>
    <lineage>
        <taxon>Bacteria</taxon>
        <taxon>Bacillati</taxon>
        <taxon>Bacillota</taxon>
        <taxon>Tissierellia</taxon>
        <taxon>Tissierellales</taxon>
        <taxon>Peptoniphilaceae</taxon>
        <taxon>Peptoniphilus</taxon>
    </lineage>
</organism>
<dbReference type="EMBL" id="JAHLQO010000001">
    <property type="protein sequence ID" value="MBU5668651.1"/>
    <property type="molecule type" value="Genomic_DNA"/>
</dbReference>
<dbReference type="PROSITE" id="PS50968">
    <property type="entry name" value="BIOTINYL_LIPOYL"/>
    <property type="match status" value="1"/>
</dbReference>
<feature type="domain" description="Lipoyl-binding" evidence="2">
    <location>
        <begin position="69"/>
        <end position="145"/>
    </location>
</feature>
<name>A0ABS6FFC2_9FIRM</name>
<comment type="caution">
    <text evidence="3">The sequence shown here is derived from an EMBL/GenBank/DDBJ whole genome shotgun (WGS) entry which is preliminary data.</text>
</comment>
<evidence type="ECO:0000256" key="1">
    <source>
        <dbReference type="ARBA" id="ARBA00023267"/>
    </source>
</evidence>
<dbReference type="Proteomes" id="UP000783742">
    <property type="component" value="Unassembled WGS sequence"/>
</dbReference>
<dbReference type="PANTHER" id="PTHR45266:SF3">
    <property type="entry name" value="OXALOACETATE DECARBOXYLASE ALPHA CHAIN"/>
    <property type="match status" value="1"/>
</dbReference>
<dbReference type="RefSeq" id="WP_216548485.1">
    <property type="nucleotide sequence ID" value="NZ_JAHLQO010000001.1"/>
</dbReference>
<evidence type="ECO:0000259" key="2">
    <source>
        <dbReference type="PROSITE" id="PS50968"/>
    </source>
</evidence>
<keyword evidence="4" id="KW-1185">Reference proteome</keyword>
<proteinExistence type="predicted"/>
<dbReference type="InterPro" id="IPR001882">
    <property type="entry name" value="Biotin_BS"/>
</dbReference>
<accession>A0ABS6FFC2</accession>
<keyword evidence="1" id="KW-0092">Biotin</keyword>
<dbReference type="Pfam" id="PF00364">
    <property type="entry name" value="Biotin_lipoyl"/>
    <property type="match status" value="1"/>
</dbReference>
<dbReference type="InterPro" id="IPR050709">
    <property type="entry name" value="Biotin_Carboxyl_Carrier/Decarb"/>
</dbReference>
<reference evidence="3 4" key="1">
    <citation type="submission" date="2021-06" db="EMBL/GenBank/DDBJ databases">
        <authorList>
            <person name="Sun Q."/>
            <person name="Li D."/>
        </authorList>
    </citation>
    <scope>NUCLEOTIDE SEQUENCE [LARGE SCALE GENOMIC DNA]</scope>
    <source>
        <strain evidence="3 4">MSJ-1</strain>
    </source>
</reference>
<evidence type="ECO:0000313" key="3">
    <source>
        <dbReference type="EMBL" id="MBU5668651.1"/>
    </source>
</evidence>
<dbReference type="PANTHER" id="PTHR45266">
    <property type="entry name" value="OXALOACETATE DECARBOXYLASE ALPHA CHAIN"/>
    <property type="match status" value="1"/>
</dbReference>
<sequence length="148" mass="16985">MEKYFELTSKLIKALENSKINHLDISFEGFALTLDKSISNENPNHTSFKNIDINTENSLENNEEDNENVEIFKAPLLGIFYKAKDPESEAFAEVGKTLKKGDTMCIIEAMKMMNEVKAPYDCKIVECLVQNEEFVEYNKAIFKLEKIC</sequence>
<gene>
    <name evidence="3" type="ORF">KQI68_02235</name>
</gene>